<dbReference type="Proteomes" id="UP001470230">
    <property type="component" value="Unassembled WGS sequence"/>
</dbReference>
<keyword evidence="2" id="KW-1185">Reference proteome</keyword>
<comment type="caution">
    <text evidence="1">The sequence shown here is derived from an EMBL/GenBank/DDBJ whole genome shotgun (WGS) entry which is preliminary data.</text>
</comment>
<accession>A0ABR2HDY1</accession>
<gene>
    <name evidence="1" type="ORF">M9Y10_024476</name>
</gene>
<evidence type="ECO:0008006" key="3">
    <source>
        <dbReference type="Google" id="ProtNLM"/>
    </source>
</evidence>
<reference evidence="1 2" key="1">
    <citation type="submission" date="2024-04" db="EMBL/GenBank/DDBJ databases">
        <title>Tritrichomonas musculus Genome.</title>
        <authorList>
            <person name="Alves-Ferreira E."/>
            <person name="Grigg M."/>
            <person name="Lorenzi H."/>
            <person name="Galac M."/>
        </authorList>
    </citation>
    <scope>NUCLEOTIDE SEQUENCE [LARGE SCALE GENOMIC DNA]</scope>
    <source>
        <strain evidence="1 2">EAF2021</strain>
    </source>
</reference>
<evidence type="ECO:0000313" key="2">
    <source>
        <dbReference type="Proteomes" id="UP001470230"/>
    </source>
</evidence>
<evidence type="ECO:0000313" key="1">
    <source>
        <dbReference type="EMBL" id="KAK8844265.1"/>
    </source>
</evidence>
<name>A0ABR2HDY1_9EUKA</name>
<sequence length="336" mass="38792">MSSRITKFLGDIEFQVDGQTKLTSNLMTQEDVNQLMDEKLADYTPNTPSTTDSNFSIESGIDNFMIENKDISLRSETINGLACNVLLINVPSNIKQKFLSLNQNIFKIVLRKNVIYDEQGRYIKEFYISTKDNKIKCPVIMFDQENNYCTVNDDTLISTYTIGGADVLNLEDSFYIAFDKNLSINPYTLYINGDLSILNQFEPTCLKTDKSIKCSTIEAENALKLHKSDAKYFYRPQIITEETIEEIPYYKMIYQIPDDYIIPDGLEFKFKDFCFDNSWYLTWSDGQWKGENCQGLLKPKSLLKCNSFVDLKDANDMMTDMTGWKGKTCCIMMKRI</sequence>
<organism evidence="1 2">
    <name type="scientific">Tritrichomonas musculus</name>
    <dbReference type="NCBI Taxonomy" id="1915356"/>
    <lineage>
        <taxon>Eukaryota</taxon>
        <taxon>Metamonada</taxon>
        <taxon>Parabasalia</taxon>
        <taxon>Tritrichomonadida</taxon>
        <taxon>Tritrichomonadidae</taxon>
        <taxon>Tritrichomonas</taxon>
    </lineage>
</organism>
<protein>
    <recommendedName>
        <fullName evidence="3">C-type lectin domain-containing protein</fullName>
    </recommendedName>
</protein>
<dbReference type="EMBL" id="JAPFFF010000033">
    <property type="protein sequence ID" value="KAK8844265.1"/>
    <property type="molecule type" value="Genomic_DNA"/>
</dbReference>
<proteinExistence type="predicted"/>